<gene>
    <name evidence="2" type="ordered locus">MexAM1_META1p3896</name>
</gene>
<dbReference type="KEGG" id="mea:Mex_1p3896"/>
<dbReference type="Proteomes" id="UP000009081">
    <property type="component" value="Chromosome"/>
</dbReference>
<dbReference type="HOGENOM" id="CLU_2844815_0_0_5"/>
<dbReference type="AlphaFoldDB" id="C5B0J4"/>
<reference evidence="2 3" key="1">
    <citation type="journal article" date="2009" name="PLoS ONE">
        <title>Methylobacterium genome sequences: a reference blueprint to investigate microbial metabolism of C1 compounds from natural and industrial sources.</title>
        <authorList>
            <person name="Vuilleumier S."/>
            <person name="Chistoserdova L."/>
            <person name="Lee M.-C."/>
            <person name="Bringel F."/>
            <person name="Lajus A."/>
            <person name="Zhou Y."/>
            <person name="Gourion B."/>
            <person name="Barbe V."/>
            <person name="Chang J."/>
            <person name="Cruveiller S."/>
            <person name="Dossat C."/>
            <person name="Gillett W."/>
            <person name="Gruffaz C."/>
            <person name="Haugen E."/>
            <person name="Hourcade E."/>
            <person name="Levy R."/>
            <person name="Mangenot S."/>
            <person name="Muller E."/>
            <person name="Nadalig T."/>
            <person name="Pagni M."/>
            <person name="Penny C."/>
            <person name="Peyraud R."/>
            <person name="Robinson D.G."/>
            <person name="Roche D."/>
            <person name="Rouy Z."/>
            <person name="Saenampechek C."/>
            <person name="Salvignol G."/>
            <person name="Vallenet D."/>
            <person name="Wu Z."/>
            <person name="Marx C.J."/>
            <person name="Vorholt J.A."/>
            <person name="Olson M.V."/>
            <person name="Kaul R."/>
            <person name="Weissenbach J."/>
            <person name="Medigue C."/>
            <person name="Lidstrom M.E."/>
        </authorList>
    </citation>
    <scope>NUCLEOTIDE SEQUENCE [LARGE SCALE GENOMIC DNA]</scope>
    <source>
        <strain evidence="3">ATCC 14718 / DSM 1338 / JCM 2805 / NCIMB 9133 / AM1</strain>
    </source>
</reference>
<proteinExistence type="predicted"/>
<organism evidence="2 3">
    <name type="scientific">Methylorubrum extorquens (strain ATCC 14718 / DSM 1338 / JCM 2805 / NCIMB 9133 / AM1)</name>
    <name type="common">Methylobacterium extorquens</name>
    <dbReference type="NCBI Taxonomy" id="272630"/>
    <lineage>
        <taxon>Bacteria</taxon>
        <taxon>Pseudomonadati</taxon>
        <taxon>Pseudomonadota</taxon>
        <taxon>Alphaproteobacteria</taxon>
        <taxon>Hyphomicrobiales</taxon>
        <taxon>Methylobacteriaceae</taxon>
        <taxon>Methylorubrum</taxon>
    </lineage>
</organism>
<feature type="region of interest" description="Disordered" evidence="1">
    <location>
        <begin position="22"/>
        <end position="65"/>
    </location>
</feature>
<protein>
    <submittedName>
        <fullName evidence="2">Uncharacterized protein</fullName>
    </submittedName>
</protein>
<evidence type="ECO:0000313" key="3">
    <source>
        <dbReference type="Proteomes" id="UP000009081"/>
    </source>
</evidence>
<accession>C5B0J4</accession>
<sequence>MGRKLAFPGRAEGAINGQASHGWLRTQGAPGFHPCSAQGPAHERALMKGEPIGGRGLGQRPARSS</sequence>
<evidence type="ECO:0000313" key="2">
    <source>
        <dbReference type="EMBL" id="ACS41581.1"/>
    </source>
</evidence>
<name>C5B0J4_METEA</name>
<keyword evidence="3" id="KW-1185">Reference proteome</keyword>
<evidence type="ECO:0000256" key="1">
    <source>
        <dbReference type="SAM" id="MobiDB-lite"/>
    </source>
</evidence>
<dbReference type="EMBL" id="CP001510">
    <property type="protein sequence ID" value="ACS41581.1"/>
    <property type="molecule type" value="Genomic_DNA"/>
</dbReference>